<feature type="compositionally biased region" description="Gly residues" evidence="1">
    <location>
        <begin position="86"/>
        <end position="95"/>
    </location>
</feature>
<evidence type="ECO:0000313" key="3">
    <source>
        <dbReference type="Proteomes" id="UP000245657"/>
    </source>
</evidence>
<gene>
    <name evidence="2" type="ORF">DK846_12865</name>
</gene>
<sequence length="101" mass="10226">MMKQKTLGFVGISIIAALVILSVTLPVSGAVQAGPQDGTGNQYGGQAYQNAGGQYGGYGNGTCLRDDCPNNGTPLRDGTGMRSGQTGNGYGGQGHGCRFNP</sequence>
<evidence type="ECO:0000256" key="1">
    <source>
        <dbReference type="SAM" id="MobiDB-lite"/>
    </source>
</evidence>
<proteinExistence type="predicted"/>
<dbReference type="AlphaFoldDB" id="A0A2V2N3S8"/>
<dbReference type="GeneID" id="97547220"/>
<comment type="caution">
    <text evidence="2">The sequence shown here is derived from an EMBL/GenBank/DDBJ whole genome shotgun (WGS) entry which is preliminary data.</text>
</comment>
<keyword evidence="3" id="KW-1185">Reference proteome</keyword>
<evidence type="ECO:0000313" key="2">
    <source>
        <dbReference type="EMBL" id="PWR70877.1"/>
    </source>
</evidence>
<reference evidence="2 3" key="1">
    <citation type="submission" date="2018-05" db="EMBL/GenBank/DDBJ databases">
        <title>Draft genome of Methanospirillum lacunae Ki8-1.</title>
        <authorList>
            <person name="Dueholm M.S."/>
            <person name="Nielsen P.H."/>
            <person name="Bakmann L.F."/>
            <person name="Otzen D.E."/>
        </authorList>
    </citation>
    <scope>NUCLEOTIDE SEQUENCE [LARGE SCALE GENOMIC DNA]</scope>
    <source>
        <strain evidence="2 3">Ki8-1</strain>
    </source>
</reference>
<dbReference type="Proteomes" id="UP000245657">
    <property type="component" value="Unassembled WGS sequence"/>
</dbReference>
<protein>
    <submittedName>
        <fullName evidence="2">Uncharacterized protein</fullName>
    </submittedName>
</protein>
<dbReference type="RefSeq" id="WP_109969371.1">
    <property type="nucleotide sequence ID" value="NZ_CP176093.1"/>
</dbReference>
<accession>A0A2V2N3S8</accession>
<name>A0A2V2N3S8_9EURY</name>
<feature type="region of interest" description="Disordered" evidence="1">
    <location>
        <begin position="74"/>
        <end position="101"/>
    </location>
</feature>
<organism evidence="2 3">
    <name type="scientific">Methanospirillum lacunae</name>
    <dbReference type="NCBI Taxonomy" id="668570"/>
    <lineage>
        <taxon>Archaea</taxon>
        <taxon>Methanobacteriati</taxon>
        <taxon>Methanobacteriota</taxon>
        <taxon>Stenosarchaea group</taxon>
        <taxon>Methanomicrobia</taxon>
        <taxon>Methanomicrobiales</taxon>
        <taxon>Methanospirillaceae</taxon>
        <taxon>Methanospirillum</taxon>
    </lineage>
</organism>
<dbReference type="EMBL" id="QGMY01000009">
    <property type="protein sequence ID" value="PWR70877.1"/>
    <property type="molecule type" value="Genomic_DNA"/>
</dbReference>